<dbReference type="EMBL" id="LLZU01000037">
    <property type="protein sequence ID" value="KRV47233.1"/>
    <property type="molecule type" value="Genomic_DNA"/>
</dbReference>
<evidence type="ECO:0000313" key="1">
    <source>
        <dbReference type="EMBL" id="KRV47233.1"/>
    </source>
</evidence>
<dbReference type="Gene3D" id="3.40.50.1000">
    <property type="entry name" value="HAD superfamily/HAD-like"/>
    <property type="match status" value="1"/>
</dbReference>
<dbReference type="GO" id="GO:0016791">
    <property type="term" value="F:phosphatase activity"/>
    <property type="evidence" value="ECO:0007669"/>
    <property type="project" value="TreeGrafter"/>
</dbReference>
<accession>A0A0T6LMS2</accession>
<dbReference type="Gene3D" id="3.30.1240.10">
    <property type="match status" value="1"/>
</dbReference>
<dbReference type="OrthoDB" id="3180855at2"/>
<protein>
    <submittedName>
        <fullName evidence="1">Hydrolase</fullName>
    </submittedName>
</protein>
<reference evidence="1 2" key="1">
    <citation type="submission" date="2015-10" db="EMBL/GenBank/DDBJ databases">
        <title>Draft genome sequence of pyrrolomycin-producing Streptomyces vitaminophilus.</title>
        <authorList>
            <person name="Graham D.E."/>
            <person name="Mahan K.M."/>
            <person name="Klingeman D.M."/>
            <person name="Hettich R.L."/>
            <person name="Parry R.J."/>
        </authorList>
    </citation>
    <scope>NUCLEOTIDE SEQUENCE [LARGE SCALE GENOMIC DNA]</scope>
    <source>
        <strain evidence="1 2">ATCC 31673</strain>
    </source>
</reference>
<name>A0A0T6LMS2_WENVI</name>
<dbReference type="CDD" id="cd07516">
    <property type="entry name" value="HAD_Pase"/>
    <property type="match status" value="1"/>
</dbReference>
<dbReference type="Proteomes" id="UP000050867">
    <property type="component" value="Unassembled WGS sequence"/>
</dbReference>
<gene>
    <name evidence="1" type="ORF">AQ490_07070</name>
</gene>
<dbReference type="SUPFAM" id="SSF56784">
    <property type="entry name" value="HAD-like"/>
    <property type="match status" value="1"/>
</dbReference>
<dbReference type="InterPro" id="IPR000150">
    <property type="entry name" value="Cof"/>
</dbReference>
<dbReference type="eggNOG" id="COG0561">
    <property type="taxonomic scope" value="Bacteria"/>
</dbReference>
<organism evidence="1 2">
    <name type="scientific">Wenjunlia vitaminophila</name>
    <name type="common">Streptomyces vitaminophilus</name>
    <dbReference type="NCBI Taxonomy" id="76728"/>
    <lineage>
        <taxon>Bacteria</taxon>
        <taxon>Bacillati</taxon>
        <taxon>Actinomycetota</taxon>
        <taxon>Actinomycetes</taxon>
        <taxon>Kitasatosporales</taxon>
        <taxon>Streptomycetaceae</taxon>
        <taxon>Wenjunlia</taxon>
    </lineage>
</organism>
<dbReference type="InterPro" id="IPR036412">
    <property type="entry name" value="HAD-like_sf"/>
</dbReference>
<keyword evidence="2" id="KW-1185">Reference proteome</keyword>
<keyword evidence="1" id="KW-0378">Hydrolase</keyword>
<dbReference type="NCBIfam" id="TIGR00099">
    <property type="entry name" value="Cof-subfamily"/>
    <property type="match status" value="1"/>
</dbReference>
<proteinExistence type="predicted"/>
<comment type="caution">
    <text evidence="1">The sequence shown here is derived from an EMBL/GenBank/DDBJ whole genome shotgun (WGS) entry which is preliminary data.</text>
</comment>
<sequence>MTSTHRRPAARRTPEPLPRLIATDLDGTLLRSDQTVSPRTVAALAAAEAAGVRVYFVTGRPARWMNVVSDHTARHGIAICANGAAIYDLHGDRLVGVRALDPGDALAVVRALRAELPEVTFAVEHTRGYCYEPDYPLLPDWTRPGAVSAPAETLLASDIGPVLKLLVRHPSLDPDGFLAMARQAAGAHAEFTRSSSVALLEVSATGVSKATTLAHCCSELGIDASEVVAFGDMPNDLEMLAWAGTSYAVANAHPEVLAATTHHTASNDEDGVARVIESLLERRPAP</sequence>
<dbReference type="Pfam" id="PF08282">
    <property type="entry name" value="Hydrolase_3"/>
    <property type="match status" value="1"/>
</dbReference>
<evidence type="ECO:0000313" key="2">
    <source>
        <dbReference type="Proteomes" id="UP000050867"/>
    </source>
</evidence>
<dbReference type="GO" id="GO:0000287">
    <property type="term" value="F:magnesium ion binding"/>
    <property type="evidence" value="ECO:0007669"/>
    <property type="project" value="TreeGrafter"/>
</dbReference>
<dbReference type="InterPro" id="IPR023214">
    <property type="entry name" value="HAD_sf"/>
</dbReference>
<dbReference type="AlphaFoldDB" id="A0A0T6LMS2"/>
<dbReference type="PANTHER" id="PTHR10000:SF8">
    <property type="entry name" value="HAD SUPERFAMILY HYDROLASE-LIKE, TYPE 3"/>
    <property type="match status" value="1"/>
</dbReference>
<dbReference type="STRING" id="76728.AQ490_07070"/>
<dbReference type="PANTHER" id="PTHR10000">
    <property type="entry name" value="PHOSPHOSERINE PHOSPHATASE"/>
    <property type="match status" value="1"/>
</dbReference>
<dbReference type="RefSeq" id="WP_018384097.1">
    <property type="nucleotide sequence ID" value="NZ_LLZU01000037.1"/>
</dbReference>
<dbReference type="GO" id="GO:0005829">
    <property type="term" value="C:cytosol"/>
    <property type="evidence" value="ECO:0007669"/>
    <property type="project" value="TreeGrafter"/>
</dbReference>